<evidence type="ECO:0000313" key="1">
    <source>
        <dbReference type="EMBL" id="KAK9786585.1"/>
    </source>
</evidence>
<comment type="caution">
    <text evidence="1">The sequence shown here is derived from an EMBL/GenBank/DDBJ whole genome shotgun (WGS) entry which is preliminary data.</text>
</comment>
<dbReference type="AlphaFoldDB" id="A0AAW1NP75"/>
<protein>
    <submittedName>
        <fullName evidence="1">Uncharacterized protein</fullName>
    </submittedName>
</protein>
<name>A0AAW1NP75_9CHLO</name>
<organism evidence="1 2">
    <name type="scientific">Symbiochloris irregularis</name>
    <dbReference type="NCBI Taxonomy" id="706552"/>
    <lineage>
        <taxon>Eukaryota</taxon>
        <taxon>Viridiplantae</taxon>
        <taxon>Chlorophyta</taxon>
        <taxon>core chlorophytes</taxon>
        <taxon>Trebouxiophyceae</taxon>
        <taxon>Trebouxiales</taxon>
        <taxon>Trebouxiaceae</taxon>
        <taxon>Symbiochloris</taxon>
    </lineage>
</organism>
<accession>A0AAW1NP75</accession>
<dbReference type="Proteomes" id="UP001465755">
    <property type="component" value="Unassembled WGS sequence"/>
</dbReference>
<gene>
    <name evidence="1" type="ORF">WJX73_003585</name>
</gene>
<reference evidence="1 2" key="1">
    <citation type="journal article" date="2024" name="Nat. Commun.">
        <title>Phylogenomics reveals the evolutionary origins of lichenization in chlorophyte algae.</title>
        <authorList>
            <person name="Puginier C."/>
            <person name="Libourel C."/>
            <person name="Otte J."/>
            <person name="Skaloud P."/>
            <person name="Haon M."/>
            <person name="Grisel S."/>
            <person name="Petersen M."/>
            <person name="Berrin J.G."/>
            <person name="Delaux P.M."/>
            <person name="Dal Grande F."/>
            <person name="Keller J."/>
        </authorList>
    </citation>
    <scope>NUCLEOTIDE SEQUENCE [LARGE SCALE GENOMIC DNA]</scope>
    <source>
        <strain evidence="1 2">SAG 2036</strain>
    </source>
</reference>
<evidence type="ECO:0000313" key="2">
    <source>
        <dbReference type="Proteomes" id="UP001465755"/>
    </source>
</evidence>
<dbReference type="EMBL" id="JALJOQ010000268">
    <property type="protein sequence ID" value="KAK9786585.1"/>
    <property type="molecule type" value="Genomic_DNA"/>
</dbReference>
<proteinExistence type="predicted"/>
<keyword evidence="2" id="KW-1185">Reference proteome</keyword>
<sequence>MPVPEQFPADVVACFLDIVEQKQTSGRVKEGSISKALFVQVVLFSDFLQAEPDFMSRLLRERQAVEAMKLQKAAVFAHPPELWGLPLVQKFFGACATEGERVEALKWIVSGPEAFYTALNCRRSQLSLYSVTQTIVGAGAVGQVAPWQLTAAMTPSLCLVWLRALHLINGKVHVGKSA</sequence>